<evidence type="ECO:0008006" key="4">
    <source>
        <dbReference type="Google" id="ProtNLM"/>
    </source>
</evidence>
<evidence type="ECO:0000256" key="1">
    <source>
        <dbReference type="SAM" id="MobiDB-lite"/>
    </source>
</evidence>
<comment type="caution">
    <text evidence="2">The sequence shown here is derived from an EMBL/GenBank/DDBJ whole genome shotgun (WGS) entry which is preliminary data.</text>
</comment>
<evidence type="ECO:0000313" key="2">
    <source>
        <dbReference type="EMBL" id="GLK07291.1"/>
    </source>
</evidence>
<dbReference type="InterPro" id="IPR011042">
    <property type="entry name" value="6-blade_b-propeller_TolB-like"/>
</dbReference>
<evidence type="ECO:0000313" key="3">
    <source>
        <dbReference type="Proteomes" id="UP001143474"/>
    </source>
</evidence>
<dbReference type="EMBL" id="BSEV01000001">
    <property type="protein sequence ID" value="GLK07291.1"/>
    <property type="molecule type" value="Genomic_DNA"/>
</dbReference>
<feature type="region of interest" description="Disordered" evidence="1">
    <location>
        <begin position="16"/>
        <end position="38"/>
    </location>
</feature>
<proteinExistence type="predicted"/>
<dbReference type="AlphaFoldDB" id="A0A9W6HVU9"/>
<dbReference type="Gene3D" id="2.120.10.30">
    <property type="entry name" value="TolB, C-terminal domain"/>
    <property type="match status" value="1"/>
</dbReference>
<reference evidence="2" key="2">
    <citation type="submission" date="2023-01" db="EMBL/GenBank/DDBJ databases">
        <authorList>
            <person name="Sun Q."/>
            <person name="Evtushenko L."/>
        </authorList>
    </citation>
    <scope>NUCLEOTIDE SEQUENCE</scope>
    <source>
        <strain evidence="2">VKM Ac-2007</strain>
    </source>
</reference>
<gene>
    <name evidence="2" type="ORF">GCM10017600_06960</name>
</gene>
<dbReference type="Proteomes" id="UP001143474">
    <property type="component" value="Unassembled WGS sequence"/>
</dbReference>
<dbReference type="SUPFAM" id="SSF82171">
    <property type="entry name" value="DPP6 N-terminal domain-like"/>
    <property type="match status" value="1"/>
</dbReference>
<name>A0A9W6HVU9_9ACTN</name>
<sequence>MLKGLQSANAAELASGANAGNSSDTRTRVAPAGVSSDIRNSPPKSLIAAGRMAVSAYWIGQWGTVQGNVKRLHRTWYLHNPRSGSYEATPWSWLDVAPGLKFAAVLDGELPSKRLGILDVSTGNIVSWINLGQPAGSVAWSPDGSKILATTYTSHPDEAEFFSEALRRHKPSTRTGFYIVNTADKKTKFNKIASERSGGTRQDFKWESGDAISAPSFTSSNGKSWRSLDGQLRAPFGATAAGDEIGAAGISPNGKLVAGAPGLPTQVRELATDQAVGTQPVLQLLAWADDDHLIALGCEGACSNEFRNGLVLVSVDGKQVTQLSSYRKDGAADEDWHPVLTVR</sequence>
<reference evidence="2" key="1">
    <citation type="journal article" date="2014" name="Int. J. Syst. Evol. Microbiol.">
        <title>Complete genome sequence of Corynebacterium casei LMG S-19264T (=DSM 44701T), isolated from a smear-ripened cheese.</title>
        <authorList>
            <consortium name="US DOE Joint Genome Institute (JGI-PGF)"/>
            <person name="Walter F."/>
            <person name="Albersmeier A."/>
            <person name="Kalinowski J."/>
            <person name="Ruckert C."/>
        </authorList>
    </citation>
    <scope>NUCLEOTIDE SEQUENCE</scope>
    <source>
        <strain evidence="2">VKM Ac-2007</strain>
    </source>
</reference>
<protein>
    <recommendedName>
        <fullName evidence="4">WD40 repeat domain-containing protein</fullName>
    </recommendedName>
</protein>
<keyword evidence="3" id="KW-1185">Reference proteome</keyword>
<organism evidence="2 3">
    <name type="scientific">Streptosporangium carneum</name>
    <dbReference type="NCBI Taxonomy" id="47481"/>
    <lineage>
        <taxon>Bacteria</taxon>
        <taxon>Bacillati</taxon>
        <taxon>Actinomycetota</taxon>
        <taxon>Actinomycetes</taxon>
        <taxon>Streptosporangiales</taxon>
        <taxon>Streptosporangiaceae</taxon>
        <taxon>Streptosporangium</taxon>
    </lineage>
</organism>
<accession>A0A9W6HVU9</accession>